<protein>
    <submittedName>
        <fullName evidence="3">Uncharacterized protein</fullName>
    </submittedName>
</protein>
<reference evidence="3 4" key="1">
    <citation type="submission" date="2023-01" db="EMBL/GenBank/DDBJ databases">
        <title>Analysis of 21 Apiospora genomes using comparative genomics revels a genus with tremendous synthesis potential of carbohydrate active enzymes and secondary metabolites.</title>
        <authorList>
            <person name="Sorensen T."/>
        </authorList>
    </citation>
    <scope>NUCLEOTIDE SEQUENCE [LARGE SCALE GENOMIC DNA]</scope>
    <source>
        <strain evidence="3 4">CBS 117206</strain>
    </source>
</reference>
<proteinExistence type="predicted"/>
<evidence type="ECO:0000313" key="3">
    <source>
        <dbReference type="EMBL" id="KAK8092810.1"/>
    </source>
</evidence>
<dbReference type="EMBL" id="JAQQWP010000012">
    <property type="protein sequence ID" value="KAK8092810.1"/>
    <property type="molecule type" value="Genomic_DNA"/>
</dbReference>
<keyword evidence="1" id="KW-0175">Coiled coil</keyword>
<sequence>MRTLIALSVVWTLLSAALGSLWAPRPRQRIQRLDIATPERIAEATEFVNKKYQEEADRLAQELSKSKNMTHPRNESEKWMVKCKDDKDYFDKKPYDIGLTMFKEWCDSDDGYAAPFTHYWLDFGNTRIALCNWGFYNPCQSAEVDDGFAKIEDSCPDTGSGDDAKVSTGLWYESSWRKGYWRSNCTTLNICDGADRHRICRNEG</sequence>
<evidence type="ECO:0000256" key="1">
    <source>
        <dbReference type="SAM" id="Coils"/>
    </source>
</evidence>
<dbReference type="Proteomes" id="UP001392437">
    <property type="component" value="Unassembled WGS sequence"/>
</dbReference>
<keyword evidence="2" id="KW-0732">Signal</keyword>
<evidence type="ECO:0000256" key="2">
    <source>
        <dbReference type="SAM" id="SignalP"/>
    </source>
</evidence>
<name>A0AAW0Q5R6_9PEZI</name>
<evidence type="ECO:0000313" key="4">
    <source>
        <dbReference type="Proteomes" id="UP001392437"/>
    </source>
</evidence>
<gene>
    <name evidence="3" type="ORF">PG999_014397</name>
</gene>
<comment type="caution">
    <text evidence="3">The sequence shown here is derived from an EMBL/GenBank/DDBJ whole genome shotgun (WGS) entry which is preliminary data.</text>
</comment>
<organism evidence="3 4">
    <name type="scientific">Apiospora kogelbergensis</name>
    <dbReference type="NCBI Taxonomy" id="1337665"/>
    <lineage>
        <taxon>Eukaryota</taxon>
        <taxon>Fungi</taxon>
        <taxon>Dikarya</taxon>
        <taxon>Ascomycota</taxon>
        <taxon>Pezizomycotina</taxon>
        <taxon>Sordariomycetes</taxon>
        <taxon>Xylariomycetidae</taxon>
        <taxon>Amphisphaeriales</taxon>
        <taxon>Apiosporaceae</taxon>
        <taxon>Apiospora</taxon>
    </lineage>
</organism>
<feature type="coiled-coil region" evidence="1">
    <location>
        <begin position="42"/>
        <end position="69"/>
    </location>
</feature>
<feature type="signal peptide" evidence="2">
    <location>
        <begin position="1"/>
        <end position="19"/>
    </location>
</feature>
<feature type="chain" id="PRO_5043676532" evidence="2">
    <location>
        <begin position="20"/>
        <end position="204"/>
    </location>
</feature>
<accession>A0AAW0Q5R6</accession>
<dbReference type="AlphaFoldDB" id="A0AAW0Q5R6"/>
<keyword evidence="4" id="KW-1185">Reference proteome</keyword>